<protein>
    <submittedName>
        <fullName evidence="1">Uncharacterized protein</fullName>
    </submittedName>
</protein>
<name>A0ACC2GTM6_DALPE</name>
<gene>
    <name evidence="1" type="ORF">DPEC_G00113020</name>
</gene>
<evidence type="ECO:0000313" key="1">
    <source>
        <dbReference type="EMBL" id="KAJ8006999.1"/>
    </source>
</evidence>
<sequence>MKGRRELRRSRGGRREYWRKDDGNAGVRRLGGREWETNSLKKHLTKPSGSASSWCRGPGGALTRGRISRQVGYYEEAENKAEQKEPYRHHRQSAEESVLTQWI</sequence>
<organism evidence="1 2">
    <name type="scientific">Dallia pectoralis</name>
    <name type="common">Alaska blackfish</name>
    <dbReference type="NCBI Taxonomy" id="75939"/>
    <lineage>
        <taxon>Eukaryota</taxon>
        <taxon>Metazoa</taxon>
        <taxon>Chordata</taxon>
        <taxon>Craniata</taxon>
        <taxon>Vertebrata</taxon>
        <taxon>Euteleostomi</taxon>
        <taxon>Actinopterygii</taxon>
        <taxon>Neopterygii</taxon>
        <taxon>Teleostei</taxon>
        <taxon>Protacanthopterygii</taxon>
        <taxon>Esociformes</taxon>
        <taxon>Umbridae</taxon>
        <taxon>Dallia</taxon>
    </lineage>
</organism>
<accession>A0ACC2GTM6</accession>
<keyword evidence="2" id="KW-1185">Reference proteome</keyword>
<proteinExistence type="predicted"/>
<dbReference type="Proteomes" id="UP001157502">
    <property type="component" value="Chromosome 9"/>
</dbReference>
<comment type="caution">
    <text evidence="1">The sequence shown here is derived from an EMBL/GenBank/DDBJ whole genome shotgun (WGS) entry which is preliminary data.</text>
</comment>
<reference evidence="1" key="1">
    <citation type="submission" date="2021-05" db="EMBL/GenBank/DDBJ databases">
        <authorList>
            <person name="Pan Q."/>
            <person name="Jouanno E."/>
            <person name="Zahm M."/>
            <person name="Klopp C."/>
            <person name="Cabau C."/>
            <person name="Louis A."/>
            <person name="Berthelot C."/>
            <person name="Parey E."/>
            <person name="Roest Crollius H."/>
            <person name="Montfort J."/>
            <person name="Robinson-Rechavi M."/>
            <person name="Bouchez O."/>
            <person name="Lampietro C."/>
            <person name="Lopez Roques C."/>
            <person name="Donnadieu C."/>
            <person name="Postlethwait J."/>
            <person name="Bobe J."/>
            <person name="Dillon D."/>
            <person name="Chandos A."/>
            <person name="von Hippel F."/>
            <person name="Guiguen Y."/>
        </authorList>
    </citation>
    <scope>NUCLEOTIDE SEQUENCE</scope>
    <source>
        <strain evidence="1">YG-Jan2019</strain>
    </source>
</reference>
<evidence type="ECO:0000313" key="2">
    <source>
        <dbReference type="Proteomes" id="UP001157502"/>
    </source>
</evidence>
<dbReference type="EMBL" id="CM055736">
    <property type="protein sequence ID" value="KAJ8006999.1"/>
    <property type="molecule type" value="Genomic_DNA"/>
</dbReference>